<dbReference type="STRING" id="8154.ENSACLP00000010770"/>
<gene>
    <name evidence="11" type="primary">GLT8D1</name>
</gene>
<dbReference type="Proteomes" id="UP000265100">
    <property type="component" value="Chromosome 5"/>
</dbReference>
<dbReference type="RefSeq" id="XP_026024142.1">
    <property type="nucleotide sequence ID" value="XM_026168357.1"/>
</dbReference>
<comment type="similarity">
    <text evidence="2">Belongs to the glycosyltransferase 8 family.</text>
</comment>
<dbReference type="OMA" id="YKQHSNI"/>
<keyword evidence="8" id="KW-0472">Membrane</keyword>
<dbReference type="AlphaFoldDB" id="A0A3P8P183"/>
<dbReference type="GO" id="GO:0016020">
    <property type="term" value="C:membrane"/>
    <property type="evidence" value="ECO:0007669"/>
    <property type="project" value="UniProtKB-SubCell"/>
</dbReference>
<reference evidence="11 12" key="1">
    <citation type="submission" date="2018-05" db="EMBL/GenBank/DDBJ databases">
        <authorList>
            <person name="Datahose"/>
        </authorList>
    </citation>
    <scope>NUCLEOTIDE SEQUENCE</scope>
</reference>
<evidence type="ECO:0000256" key="6">
    <source>
        <dbReference type="ARBA" id="ARBA00022968"/>
    </source>
</evidence>
<evidence type="ECO:0000256" key="2">
    <source>
        <dbReference type="ARBA" id="ARBA00006351"/>
    </source>
</evidence>
<dbReference type="CDD" id="cd06429">
    <property type="entry name" value="GT8_like_1"/>
    <property type="match status" value="1"/>
</dbReference>
<evidence type="ECO:0000256" key="8">
    <source>
        <dbReference type="ARBA" id="ARBA00023136"/>
    </source>
</evidence>
<dbReference type="SUPFAM" id="SSF53448">
    <property type="entry name" value="Nucleotide-diphospho-sugar transferases"/>
    <property type="match status" value="1"/>
</dbReference>
<proteinExistence type="inferred from homology"/>
<evidence type="ECO:0000256" key="7">
    <source>
        <dbReference type="ARBA" id="ARBA00022989"/>
    </source>
</evidence>
<dbReference type="GO" id="GO:0005794">
    <property type="term" value="C:Golgi apparatus"/>
    <property type="evidence" value="ECO:0007669"/>
    <property type="project" value="TreeGrafter"/>
</dbReference>
<comment type="subcellular location">
    <subcellularLocation>
        <location evidence="1">Membrane</location>
        <topology evidence="1">Single-pass type II membrane protein</topology>
    </subcellularLocation>
</comment>
<dbReference type="GeneID" id="113022687"/>
<keyword evidence="5" id="KW-0812">Transmembrane</keyword>
<evidence type="ECO:0000256" key="3">
    <source>
        <dbReference type="ARBA" id="ARBA00022676"/>
    </source>
</evidence>
<keyword evidence="3" id="KW-0328">Glycosyltransferase</keyword>
<reference evidence="11" key="3">
    <citation type="submission" date="2025-08" db="UniProtKB">
        <authorList>
            <consortium name="Ensembl"/>
        </authorList>
    </citation>
    <scope>IDENTIFICATION</scope>
</reference>
<dbReference type="GO" id="GO:0008194">
    <property type="term" value="F:UDP-glycosyltransferase activity"/>
    <property type="evidence" value="ECO:0007669"/>
    <property type="project" value="UniProtKB-ARBA"/>
</dbReference>
<dbReference type="InterPro" id="IPR002495">
    <property type="entry name" value="Glyco_trans_8"/>
</dbReference>
<dbReference type="Pfam" id="PF01501">
    <property type="entry name" value="Glyco_transf_8"/>
    <property type="match status" value="1"/>
</dbReference>
<reference evidence="12" key="2">
    <citation type="submission" date="2023-03" db="EMBL/GenBank/DDBJ databases">
        <authorList>
            <consortium name="Wellcome Sanger Institute Data Sharing"/>
        </authorList>
    </citation>
    <scope>NUCLEOTIDE SEQUENCE [LARGE SCALE GENOMIC DNA]</scope>
</reference>
<dbReference type="GeneTree" id="ENSGT00940000159273"/>
<dbReference type="PANTHER" id="PTHR13778:SF3">
    <property type="entry name" value="GLYCOSYLTRANSFERASE 8 DOMAIN-CONTAINING PROTEIN 1"/>
    <property type="match status" value="1"/>
</dbReference>
<dbReference type="PANTHER" id="PTHR13778">
    <property type="entry name" value="GLYCOSYLTRANSFERASE 8 DOMAIN-CONTAINING PROTEIN"/>
    <property type="match status" value="1"/>
</dbReference>
<evidence type="ECO:0000256" key="1">
    <source>
        <dbReference type="ARBA" id="ARBA00004606"/>
    </source>
</evidence>
<evidence type="ECO:0000256" key="4">
    <source>
        <dbReference type="ARBA" id="ARBA00022679"/>
    </source>
</evidence>
<dbReference type="InterPro" id="IPR050748">
    <property type="entry name" value="Glycosyltrans_8_dom-fam"/>
</dbReference>
<reference evidence="11" key="4">
    <citation type="submission" date="2025-09" db="UniProtKB">
        <authorList>
            <consortium name="Ensembl"/>
        </authorList>
    </citation>
    <scope>IDENTIFICATION</scope>
</reference>
<accession>A0A3P8P183</accession>
<keyword evidence="12" id="KW-1185">Reference proteome</keyword>
<keyword evidence="4" id="KW-0808">Transferase</keyword>
<evidence type="ECO:0000256" key="10">
    <source>
        <dbReference type="ARBA" id="ARBA00041022"/>
    </source>
</evidence>
<evidence type="ECO:0000313" key="12">
    <source>
        <dbReference type="Proteomes" id="UP000265100"/>
    </source>
</evidence>
<keyword evidence="6" id="KW-0735">Signal-anchor</keyword>
<dbReference type="Ensembl" id="ENSACLT00000011026.2">
    <property type="protein sequence ID" value="ENSACLP00000010770.1"/>
    <property type="gene ID" value="ENSACLG00000007359.2"/>
</dbReference>
<keyword evidence="7" id="KW-1133">Transmembrane helix</keyword>
<evidence type="ECO:0000313" key="11">
    <source>
        <dbReference type="Ensembl" id="ENSACLP00000010770.1"/>
    </source>
</evidence>
<name>A0A3P8P183_ASTCA</name>
<dbReference type="Gene3D" id="3.90.550.10">
    <property type="entry name" value="Spore Coat Polysaccharide Biosynthesis Protein SpsA, Chain A"/>
    <property type="match status" value="1"/>
</dbReference>
<evidence type="ECO:0000256" key="5">
    <source>
        <dbReference type="ARBA" id="ARBA00022692"/>
    </source>
</evidence>
<evidence type="ECO:0000256" key="9">
    <source>
        <dbReference type="ARBA" id="ARBA00023180"/>
    </source>
</evidence>
<sequence>MGLRRVNVIILVLLAVAFLIIVQRNLLNLSDFLHTEKPDEGLILPFESELSPDLNSARTGEEIPVLITAAEDRLGAVVAAMNSVYRNSKANVVFNIVTLNETVAHLKAWLSNTRLNSVKYKIVIFKPELLNGKISKDPQTPEAAKLLTFARFYLPAYIPEAEKAIYLDDDVIVQGDIQELYETNLKPGHAAAFSDDCDSASAKGIVRGAGNQNNYIGFLDFKKEAIKKLGMRANTCSFNPGVFIANLTEWKNQNITQQLEHWMELNTQEDLYGKTLADSVTTPPLLIVFYKRHSSIDPMWHVRHLGVTGAGSRYSSQFVKAAKLLHWNGHYKPWGRGSSFTDVWDKWFIPDPTGKFHPVRRHTGDS</sequence>
<keyword evidence="9" id="KW-0325">Glycoprotein</keyword>
<protein>
    <recommendedName>
        <fullName evidence="10">Glycosyltransferase 8 domain-containing protein 1</fullName>
    </recommendedName>
</protein>
<dbReference type="Bgee" id="ENSACLG00000007359">
    <property type="expression patterns" value="Expressed in anal fin and 6 other cell types or tissues"/>
</dbReference>
<dbReference type="OrthoDB" id="411524at2759"/>
<dbReference type="InterPro" id="IPR029044">
    <property type="entry name" value="Nucleotide-diphossugar_trans"/>
</dbReference>
<organism evidence="11 12">
    <name type="scientific">Astatotilapia calliptera</name>
    <name type="common">Eastern happy</name>
    <name type="synonym">Chromis callipterus</name>
    <dbReference type="NCBI Taxonomy" id="8154"/>
    <lineage>
        <taxon>Eukaryota</taxon>
        <taxon>Metazoa</taxon>
        <taxon>Chordata</taxon>
        <taxon>Craniata</taxon>
        <taxon>Vertebrata</taxon>
        <taxon>Euteleostomi</taxon>
        <taxon>Actinopterygii</taxon>
        <taxon>Neopterygii</taxon>
        <taxon>Teleostei</taxon>
        <taxon>Neoteleostei</taxon>
        <taxon>Acanthomorphata</taxon>
        <taxon>Ovalentaria</taxon>
        <taxon>Cichlomorphae</taxon>
        <taxon>Cichliformes</taxon>
        <taxon>Cichlidae</taxon>
        <taxon>African cichlids</taxon>
        <taxon>Pseudocrenilabrinae</taxon>
        <taxon>Haplochromini</taxon>
        <taxon>Astatotilapia</taxon>
    </lineage>
</organism>